<evidence type="ECO:0000256" key="1">
    <source>
        <dbReference type="SAM" id="SignalP"/>
    </source>
</evidence>
<dbReference type="CDD" id="cd14789">
    <property type="entry name" value="Tiki"/>
    <property type="match status" value="1"/>
</dbReference>
<dbReference type="PANTHER" id="PTHR40590">
    <property type="entry name" value="CYTOPLASMIC PROTEIN-RELATED"/>
    <property type="match status" value="1"/>
</dbReference>
<protein>
    <submittedName>
        <fullName evidence="2">TraB/GumN family protein</fullName>
    </submittedName>
</protein>
<dbReference type="RefSeq" id="WP_248413146.1">
    <property type="nucleotide sequence ID" value="NZ_JALPQF010000010.1"/>
</dbReference>
<feature type="chain" id="PRO_5045483944" evidence="1">
    <location>
        <begin position="26"/>
        <end position="291"/>
    </location>
</feature>
<dbReference type="InterPro" id="IPR002816">
    <property type="entry name" value="TraB/PrgY/GumN_fam"/>
</dbReference>
<dbReference type="Pfam" id="PF01963">
    <property type="entry name" value="TraB_PrgY_gumN"/>
    <property type="match status" value="1"/>
</dbReference>
<dbReference type="EMBL" id="JALPQF010000010">
    <property type="protein sequence ID" value="MCK8481148.1"/>
    <property type="molecule type" value="Genomic_DNA"/>
</dbReference>
<evidence type="ECO:0000313" key="2">
    <source>
        <dbReference type="EMBL" id="MCK8481148.1"/>
    </source>
</evidence>
<comment type="caution">
    <text evidence="2">The sequence shown here is derived from an EMBL/GenBank/DDBJ whole genome shotgun (WGS) entry which is preliminary data.</text>
</comment>
<name>A0ABT0H9V9_9FLAO</name>
<accession>A0ABT0H9V9</accession>
<dbReference type="Proteomes" id="UP001203687">
    <property type="component" value="Unassembled WGS sequence"/>
</dbReference>
<dbReference type="InterPro" id="IPR047111">
    <property type="entry name" value="YbaP-like"/>
</dbReference>
<sequence length="291" mass="32948">MKITIMKKLIFALAISLTCFSTVNAQELEKSLLWEISGNGLTVSSYLYGTIHMTCDATLDEDVIKALDDTSLLVLELDMDDPSMQMKMMKGLYMKEGKHLKDLVEEDDYQTISEFVKSEMGMPIEMIGHMKPFLISAMFYPKLLGCPVKSIEASLMEVAHKQKEEVLGLETVEEQLLVFDEIPYEDQAADLLRSAKDKLVKDKASFEKLLKYYSDEDIEGMIKMMEEDKELSTAKHSDKMLDNRNKNWIAKISEFSKKQPTFYGVGAAHLAGDQGVIKLLREAGYTVEAVH</sequence>
<reference evidence="2" key="1">
    <citation type="submission" date="2022-04" db="EMBL/GenBank/DDBJ databases">
        <authorList>
            <person name="Ren T."/>
        </authorList>
    </citation>
    <scope>NUCLEOTIDE SEQUENCE</scope>
    <source>
        <strain evidence="2">F63249</strain>
    </source>
</reference>
<keyword evidence="1" id="KW-0732">Signal</keyword>
<evidence type="ECO:0000313" key="3">
    <source>
        <dbReference type="Proteomes" id="UP001203687"/>
    </source>
</evidence>
<feature type="signal peptide" evidence="1">
    <location>
        <begin position="1"/>
        <end position="25"/>
    </location>
</feature>
<organism evidence="2 3">
    <name type="scientific">Psychroserpens algicola</name>
    <dbReference type="NCBI Taxonomy" id="1719034"/>
    <lineage>
        <taxon>Bacteria</taxon>
        <taxon>Pseudomonadati</taxon>
        <taxon>Bacteroidota</taxon>
        <taxon>Flavobacteriia</taxon>
        <taxon>Flavobacteriales</taxon>
        <taxon>Flavobacteriaceae</taxon>
        <taxon>Psychroserpens</taxon>
    </lineage>
</organism>
<keyword evidence="3" id="KW-1185">Reference proteome</keyword>
<gene>
    <name evidence="2" type="ORF">MUY34_10970</name>
</gene>
<dbReference type="PANTHER" id="PTHR40590:SF1">
    <property type="entry name" value="CYTOPLASMIC PROTEIN"/>
    <property type="match status" value="1"/>
</dbReference>
<proteinExistence type="predicted"/>